<comment type="similarity">
    <text evidence="1">Belongs to the UPF0332 family.</text>
</comment>
<sequence length="117" mass="13391">MTKAETALVAARRDYVAGDMGLAVNRIYYACFYAASAVLLSENRQFSKHAGVRAAVHQYLVNANRLSVQWGQFYDQAFEDRQEADYQALTVFEGLRVHDRIHQAAEFLMEMRRLLQG</sequence>
<dbReference type="PANTHER" id="PTHR36565:SF1">
    <property type="entry name" value="UPF0332 PROTEIN TM_1000"/>
    <property type="match status" value="1"/>
</dbReference>
<dbReference type="InterPro" id="IPR007842">
    <property type="entry name" value="HEPN_dom"/>
</dbReference>
<dbReference type="AlphaFoldDB" id="T0Z8J2"/>
<dbReference type="Gene3D" id="1.20.120.330">
    <property type="entry name" value="Nucleotidyltransferases domain 2"/>
    <property type="match status" value="1"/>
</dbReference>
<dbReference type="PANTHER" id="PTHR36565">
    <property type="entry name" value="UPF0332 PROTEIN TM_1000"/>
    <property type="match status" value="1"/>
</dbReference>
<evidence type="ECO:0000313" key="3">
    <source>
        <dbReference type="EMBL" id="EQD26075.1"/>
    </source>
</evidence>
<organism evidence="3">
    <name type="scientific">mine drainage metagenome</name>
    <dbReference type="NCBI Taxonomy" id="410659"/>
    <lineage>
        <taxon>unclassified sequences</taxon>
        <taxon>metagenomes</taxon>
        <taxon>ecological metagenomes</taxon>
    </lineage>
</organism>
<reference evidence="3" key="1">
    <citation type="submission" date="2013-08" db="EMBL/GenBank/DDBJ databases">
        <authorList>
            <person name="Mendez C."/>
            <person name="Richter M."/>
            <person name="Ferrer M."/>
            <person name="Sanchez J."/>
        </authorList>
    </citation>
    <scope>NUCLEOTIDE SEQUENCE</scope>
</reference>
<name>T0Z8J2_9ZZZZ</name>
<dbReference type="InterPro" id="IPR052226">
    <property type="entry name" value="UPF0332_toxin"/>
</dbReference>
<proteinExistence type="inferred from homology"/>
<protein>
    <submittedName>
        <fullName evidence="3">HEPN domain protein</fullName>
    </submittedName>
</protein>
<comment type="caution">
    <text evidence="3">The sequence shown here is derived from an EMBL/GenBank/DDBJ whole genome shotgun (WGS) entry which is preliminary data.</text>
</comment>
<reference evidence="3" key="2">
    <citation type="journal article" date="2014" name="ISME J.">
        <title>Microbial stratification in low pH oxic and suboxic macroscopic growths along an acid mine drainage.</title>
        <authorList>
            <person name="Mendez-Garcia C."/>
            <person name="Mesa V."/>
            <person name="Sprenger R.R."/>
            <person name="Richter M."/>
            <person name="Diez M.S."/>
            <person name="Solano J."/>
            <person name="Bargiela R."/>
            <person name="Golyshina O.V."/>
            <person name="Manteca A."/>
            <person name="Ramos J.L."/>
            <person name="Gallego J.R."/>
            <person name="Llorente I."/>
            <person name="Martins Dos Santos V.A."/>
            <person name="Jensen O.N."/>
            <person name="Pelaez A.I."/>
            <person name="Sanchez J."/>
            <person name="Ferrer M."/>
        </authorList>
    </citation>
    <scope>NUCLEOTIDE SEQUENCE</scope>
</reference>
<accession>T0Z8J2</accession>
<gene>
    <name evidence="3" type="ORF">B1A_22017</name>
</gene>
<evidence type="ECO:0000259" key="2">
    <source>
        <dbReference type="Pfam" id="PF05168"/>
    </source>
</evidence>
<feature type="domain" description="HEPN" evidence="2">
    <location>
        <begin position="2"/>
        <end position="112"/>
    </location>
</feature>
<dbReference type="Pfam" id="PF05168">
    <property type="entry name" value="HEPN"/>
    <property type="match status" value="1"/>
</dbReference>
<dbReference type="EMBL" id="AUZX01016274">
    <property type="protein sequence ID" value="EQD26075.1"/>
    <property type="molecule type" value="Genomic_DNA"/>
</dbReference>
<evidence type="ECO:0000256" key="1">
    <source>
        <dbReference type="ARBA" id="ARBA00038248"/>
    </source>
</evidence>